<evidence type="ECO:0000256" key="7">
    <source>
        <dbReference type="ARBA" id="ARBA00022989"/>
    </source>
</evidence>
<dbReference type="EMBL" id="MBFT01000495">
    <property type="protein sequence ID" value="PVU90173.1"/>
    <property type="molecule type" value="Genomic_DNA"/>
</dbReference>
<gene>
    <name evidence="11" type="ORF">BB559_004744</name>
</gene>
<evidence type="ECO:0000256" key="9">
    <source>
        <dbReference type="ARBA" id="ARBA00023180"/>
    </source>
</evidence>
<evidence type="ECO:0008006" key="13">
    <source>
        <dbReference type="Google" id="ProtNLM"/>
    </source>
</evidence>
<dbReference type="GO" id="GO:0042765">
    <property type="term" value="C:GPI-anchor transamidase complex"/>
    <property type="evidence" value="ECO:0007669"/>
    <property type="project" value="InterPro"/>
</dbReference>
<keyword evidence="8 10" id="KW-0472">Membrane</keyword>
<comment type="caution">
    <text evidence="11">The sequence shown here is derived from an EMBL/GenBank/DDBJ whole genome shotgun (WGS) entry which is preliminary data.</text>
</comment>
<keyword evidence="12" id="KW-1185">Reference proteome</keyword>
<dbReference type="PANTHER" id="PTHR21072:SF13">
    <property type="entry name" value="GPI TRANSAMIDASE COMPONENT PIG-S"/>
    <property type="match status" value="1"/>
</dbReference>
<name>A0A2T9YCW2_9FUNG</name>
<evidence type="ECO:0000256" key="3">
    <source>
        <dbReference type="ARBA" id="ARBA00005316"/>
    </source>
</evidence>
<evidence type="ECO:0000256" key="6">
    <source>
        <dbReference type="ARBA" id="ARBA00022824"/>
    </source>
</evidence>
<dbReference type="GO" id="GO:0006506">
    <property type="term" value="P:GPI anchor biosynthetic process"/>
    <property type="evidence" value="ECO:0007669"/>
    <property type="project" value="UniProtKB-UniPathway"/>
</dbReference>
<dbReference type="AlphaFoldDB" id="A0A2T9YCW2"/>
<proteinExistence type="inferred from homology"/>
<feature type="transmembrane region" description="Helical" evidence="10">
    <location>
        <begin position="357"/>
        <end position="379"/>
    </location>
</feature>
<evidence type="ECO:0000256" key="4">
    <source>
        <dbReference type="ARBA" id="ARBA00022502"/>
    </source>
</evidence>
<dbReference type="PANTHER" id="PTHR21072">
    <property type="entry name" value="GPI TRANSAMIDASE COMPONENT PIG-S"/>
    <property type="match status" value="1"/>
</dbReference>
<dbReference type="UniPathway" id="UPA00196"/>
<evidence type="ECO:0000313" key="11">
    <source>
        <dbReference type="EMBL" id="PVU90173.1"/>
    </source>
</evidence>
<reference evidence="11 12" key="1">
    <citation type="journal article" date="2018" name="MBio">
        <title>Comparative Genomics Reveals the Core Gene Toolbox for the Fungus-Insect Symbiosis.</title>
        <authorList>
            <person name="Wang Y."/>
            <person name="Stata M."/>
            <person name="Wang W."/>
            <person name="Stajich J.E."/>
            <person name="White M.M."/>
            <person name="Moncalvo J.M."/>
        </authorList>
    </citation>
    <scope>NUCLEOTIDE SEQUENCE [LARGE SCALE GENOMIC DNA]</scope>
    <source>
        <strain evidence="11 12">AUS-77-4</strain>
    </source>
</reference>
<evidence type="ECO:0000256" key="2">
    <source>
        <dbReference type="ARBA" id="ARBA00004687"/>
    </source>
</evidence>
<comment type="pathway">
    <text evidence="2">Glycolipid biosynthesis; glycosylphosphatidylinositol-anchor biosynthesis.</text>
</comment>
<keyword evidence="7 10" id="KW-1133">Transmembrane helix</keyword>
<keyword evidence="9" id="KW-0325">Glycoprotein</keyword>
<comment type="subcellular location">
    <subcellularLocation>
        <location evidence="1">Endoplasmic reticulum membrane</location>
        <topology evidence="1">Multi-pass membrane protein</topology>
    </subcellularLocation>
</comment>
<keyword evidence="4" id="KW-0337">GPI-anchor biosynthesis</keyword>
<dbReference type="GO" id="GO:0016255">
    <property type="term" value="P:attachment of GPI anchor to protein"/>
    <property type="evidence" value="ECO:0007669"/>
    <property type="project" value="InterPro"/>
</dbReference>
<evidence type="ECO:0000256" key="10">
    <source>
        <dbReference type="SAM" id="Phobius"/>
    </source>
</evidence>
<evidence type="ECO:0000256" key="8">
    <source>
        <dbReference type="ARBA" id="ARBA00023136"/>
    </source>
</evidence>
<keyword evidence="6" id="KW-0256">Endoplasmic reticulum</keyword>
<comment type="similarity">
    <text evidence="3">Belongs to the PIGS family.</text>
</comment>
<evidence type="ECO:0000313" key="12">
    <source>
        <dbReference type="Proteomes" id="UP000245699"/>
    </source>
</evidence>
<dbReference type="OrthoDB" id="28748at2759"/>
<accession>A0A2T9YCW2</accession>
<evidence type="ECO:0000256" key="1">
    <source>
        <dbReference type="ARBA" id="ARBA00004477"/>
    </source>
</evidence>
<dbReference type="InterPro" id="IPR019540">
    <property type="entry name" value="PtdIno-glycan_biosynth_class_S"/>
</dbReference>
<sequence length="394" mass="44835">MDTRSGFEFNPIVTAVDSVNSKSSCSSCIRIKINSDSSTKKQKVVIGSNGLISVYTDTIEKEKVVTLISQIVKKILEFETMTLKYAPQYLVNFNLIKEGETEQKVDWEIEEAIDEYFYPFIKQVQDLTLFKVTSQVQYLSRLEVEPKPIENGFSLQTSSLPNFINSAEWNFASTEPTTPSIQMILFIPKGESRPLYLITPKGKKSSTNSFLLPQWGGIVVHNPVVEESKKLEFDSEIILTKHQLKPVFEIFVTQLRRLLGIKNISANDIKIENLDIVLESSDTNSGINFWEHRLLETKYTVINTMDSISTLSSLREGKNTKSDENLVCSVMASSKSSYAFFHPTMVGMLYFPTEHKYAMYLPYFLPILVPVITTAAKLFKEYKASRMAQKLKKE</sequence>
<dbReference type="Pfam" id="PF10510">
    <property type="entry name" value="PIG-S"/>
    <property type="match status" value="2"/>
</dbReference>
<dbReference type="Proteomes" id="UP000245699">
    <property type="component" value="Unassembled WGS sequence"/>
</dbReference>
<keyword evidence="5 10" id="KW-0812">Transmembrane</keyword>
<dbReference type="STRING" id="61424.A0A2T9YCW2"/>
<organism evidence="11 12">
    <name type="scientific">Furculomyces boomerangus</name>
    <dbReference type="NCBI Taxonomy" id="61424"/>
    <lineage>
        <taxon>Eukaryota</taxon>
        <taxon>Fungi</taxon>
        <taxon>Fungi incertae sedis</taxon>
        <taxon>Zoopagomycota</taxon>
        <taxon>Kickxellomycotina</taxon>
        <taxon>Harpellomycetes</taxon>
        <taxon>Harpellales</taxon>
        <taxon>Harpellaceae</taxon>
        <taxon>Furculomyces</taxon>
    </lineage>
</organism>
<evidence type="ECO:0000256" key="5">
    <source>
        <dbReference type="ARBA" id="ARBA00022692"/>
    </source>
</evidence>
<protein>
    <recommendedName>
        <fullName evidence="13">GPI transamidase component PIG-S</fullName>
    </recommendedName>
</protein>